<dbReference type="InterPro" id="IPR035587">
    <property type="entry name" value="DUS-like_FMN-bd"/>
</dbReference>
<evidence type="ECO:0000256" key="4">
    <source>
        <dbReference type="ARBA" id="ARBA00022664"/>
    </source>
</evidence>
<feature type="binding site" evidence="11">
    <location>
        <position position="178"/>
    </location>
    <ligand>
        <name>FMN</name>
        <dbReference type="ChEBI" id="CHEBI:58210"/>
    </ligand>
</feature>
<feature type="binding site" evidence="11">
    <location>
        <position position="82"/>
    </location>
    <ligand>
        <name>FMN</name>
        <dbReference type="ChEBI" id="CHEBI:58210"/>
    </ligand>
</feature>
<keyword evidence="5 9" id="KW-0819">tRNA processing</keyword>
<keyword evidence="4" id="KW-0507">mRNA processing</keyword>
<evidence type="ECO:0000256" key="7">
    <source>
        <dbReference type="ARBA" id="ARBA00048342"/>
    </source>
</evidence>
<feature type="domain" description="DUS-like FMN-binding" evidence="13">
    <location>
        <begin position="12"/>
        <end position="248"/>
    </location>
</feature>
<evidence type="ECO:0000256" key="8">
    <source>
        <dbReference type="ARBA" id="ARBA00049447"/>
    </source>
</evidence>
<feature type="region of interest" description="Disordered" evidence="12">
    <location>
        <begin position="321"/>
        <end position="370"/>
    </location>
</feature>
<evidence type="ECO:0000313" key="15">
    <source>
        <dbReference type="Proteomes" id="UP000605846"/>
    </source>
</evidence>
<dbReference type="Proteomes" id="UP000605846">
    <property type="component" value="Unassembled WGS sequence"/>
</dbReference>
<dbReference type="GO" id="GO:0006397">
    <property type="term" value="P:mRNA processing"/>
    <property type="evidence" value="ECO:0007669"/>
    <property type="project" value="UniProtKB-KW"/>
</dbReference>
<evidence type="ECO:0000256" key="9">
    <source>
        <dbReference type="PIRNR" id="PIRNR006621"/>
    </source>
</evidence>
<evidence type="ECO:0000259" key="13">
    <source>
        <dbReference type="Pfam" id="PF01207"/>
    </source>
</evidence>
<keyword evidence="11" id="KW-0547">Nucleotide-binding</keyword>
<dbReference type="InterPro" id="IPR013785">
    <property type="entry name" value="Aldolase_TIM"/>
</dbReference>
<dbReference type="SUPFAM" id="SSF51395">
    <property type="entry name" value="FMN-linked oxidoreductases"/>
    <property type="match status" value="1"/>
</dbReference>
<dbReference type="InterPro" id="IPR018517">
    <property type="entry name" value="tRNA_hU_synthase_CS"/>
</dbReference>
<proteinExistence type="inferred from homology"/>
<comment type="cofactor">
    <cofactor evidence="1 9 11">
        <name>FMN</name>
        <dbReference type="ChEBI" id="CHEBI:58210"/>
    </cofactor>
</comment>
<feature type="binding site" evidence="11">
    <location>
        <begin position="234"/>
        <end position="235"/>
    </location>
    <ligand>
        <name>FMN</name>
        <dbReference type="ChEBI" id="CHEBI:58210"/>
    </ligand>
</feature>
<keyword evidence="15" id="KW-1185">Reference proteome</keyword>
<dbReference type="GO" id="GO:0050660">
    <property type="term" value="F:flavin adenine dinucleotide binding"/>
    <property type="evidence" value="ECO:0007669"/>
    <property type="project" value="InterPro"/>
</dbReference>
<dbReference type="GO" id="GO:0017150">
    <property type="term" value="F:tRNA dihydrouridine synthase activity"/>
    <property type="evidence" value="ECO:0007669"/>
    <property type="project" value="InterPro"/>
</dbReference>
<evidence type="ECO:0000313" key="14">
    <source>
        <dbReference type="EMBL" id="KAF7728329.1"/>
    </source>
</evidence>
<comment type="catalytic activity">
    <reaction evidence="7">
        <text>a 5,6-dihydrouridine in mRNA + NAD(+) = a uridine in mRNA + NADH + H(+)</text>
        <dbReference type="Rhea" id="RHEA:69851"/>
        <dbReference type="Rhea" id="RHEA-COMP:14658"/>
        <dbReference type="Rhea" id="RHEA-COMP:17789"/>
        <dbReference type="ChEBI" id="CHEBI:15378"/>
        <dbReference type="ChEBI" id="CHEBI:57540"/>
        <dbReference type="ChEBI" id="CHEBI:57945"/>
        <dbReference type="ChEBI" id="CHEBI:65315"/>
        <dbReference type="ChEBI" id="CHEBI:74443"/>
    </reaction>
    <physiologicalReaction direction="right-to-left" evidence="7">
        <dbReference type="Rhea" id="RHEA:69853"/>
    </physiologicalReaction>
</comment>
<comment type="similarity">
    <text evidence="9">Belongs to the dus family.</text>
</comment>
<evidence type="ECO:0000256" key="6">
    <source>
        <dbReference type="ARBA" id="ARBA00023002"/>
    </source>
</evidence>
<dbReference type="PROSITE" id="PS01136">
    <property type="entry name" value="UPF0034"/>
    <property type="match status" value="1"/>
</dbReference>
<keyword evidence="2 9" id="KW-0285">Flavoprotein</keyword>
<accession>A0A8H7EQK4</accession>
<organism evidence="14 15">
    <name type="scientific">Apophysomyces ossiformis</name>
    <dbReference type="NCBI Taxonomy" id="679940"/>
    <lineage>
        <taxon>Eukaryota</taxon>
        <taxon>Fungi</taxon>
        <taxon>Fungi incertae sedis</taxon>
        <taxon>Mucoromycota</taxon>
        <taxon>Mucoromycotina</taxon>
        <taxon>Mucoromycetes</taxon>
        <taxon>Mucorales</taxon>
        <taxon>Mucorineae</taxon>
        <taxon>Mucoraceae</taxon>
        <taxon>Apophysomyces</taxon>
    </lineage>
</organism>
<evidence type="ECO:0000256" key="3">
    <source>
        <dbReference type="ARBA" id="ARBA00022643"/>
    </source>
</evidence>
<evidence type="ECO:0000256" key="1">
    <source>
        <dbReference type="ARBA" id="ARBA00001917"/>
    </source>
</evidence>
<feature type="compositionally biased region" description="Basic and acidic residues" evidence="12">
    <location>
        <begin position="327"/>
        <end position="346"/>
    </location>
</feature>
<name>A0A8H7EQK4_9FUNG</name>
<feature type="compositionally biased region" description="Basic and acidic residues" evidence="12">
    <location>
        <begin position="353"/>
        <end position="370"/>
    </location>
</feature>
<keyword evidence="3 9" id="KW-0288">FMN</keyword>
<dbReference type="GO" id="GO:0005737">
    <property type="term" value="C:cytoplasm"/>
    <property type="evidence" value="ECO:0007669"/>
    <property type="project" value="TreeGrafter"/>
</dbReference>
<evidence type="ECO:0000256" key="11">
    <source>
        <dbReference type="PIRSR" id="PIRSR006621-2"/>
    </source>
</evidence>
<dbReference type="InterPro" id="IPR052582">
    <property type="entry name" value="tRNA-DUS-like"/>
</dbReference>
<dbReference type="CDD" id="cd02801">
    <property type="entry name" value="DUS_like_FMN"/>
    <property type="match status" value="1"/>
</dbReference>
<dbReference type="PANTHER" id="PTHR45936:SF1">
    <property type="entry name" value="TRNA-DIHYDROURIDINE(20) SYNTHASE [NAD(P)+]-LIKE"/>
    <property type="match status" value="1"/>
</dbReference>
<comment type="catalytic activity">
    <reaction evidence="8">
        <text>a 5,6-dihydrouridine in mRNA + NADP(+) = a uridine in mRNA + NADPH + H(+)</text>
        <dbReference type="Rhea" id="RHEA:69855"/>
        <dbReference type="Rhea" id="RHEA-COMP:14658"/>
        <dbReference type="Rhea" id="RHEA-COMP:17789"/>
        <dbReference type="ChEBI" id="CHEBI:15378"/>
        <dbReference type="ChEBI" id="CHEBI:57783"/>
        <dbReference type="ChEBI" id="CHEBI:58349"/>
        <dbReference type="ChEBI" id="CHEBI:65315"/>
        <dbReference type="ChEBI" id="CHEBI:74443"/>
    </reaction>
    <physiologicalReaction direction="right-to-left" evidence="8">
        <dbReference type="Rhea" id="RHEA:69857"/>
    </physiologicalReaction>
</comment>
<dbReference type="PIRSF" id="PIRSF006621">
    <property type="entry name" value="Dus"/>
    <property type="match status" value="1"/>
</dbReference>
<evidence type="ECO:0000256" key="2">
    <source>
        <dbReference type="ARBA" id="ARBA00022630"/>
    </source>
</evidence>
<comment type="function">
    <text evidence="9">Catalyzes the synthesis of dihydrouridine, a modified base found in the D-loop of most tRNAs.</text>
</comment>
<gene>
    <name evidence="14" type="primary">DUS2L</name>
    <name evidence="14" type="ORF">EC973_006270</name>
</gene>
<evidence type="ECO:0000256" key="12">
    <source>
        <dbReference type="SAM" id="MobiDB-lite"/>
    </source>
</evidence>
<evidence type="ECO:0000256" key="10">
    <source>
        <dbReference type="PIRSR" id="PIRSR006621-1"/>
    </source>
</evidence>
<reference evidence="14" key="1">
    <citation type="submission" date="2020-01" db="EMBL/GenBank/DDBJ databases">
        <title>Genome Sequencing of Three Apophysomyces-Like Fungal Strains Confirms a Novel Fungal Genus in the Mucoromycota with divergent Burkholderia-like Endosymbiotic Bacteria.</title>
        <authorList>
            <person name="Stajich J.E."/>
            <person name="Macias A.M."/>
            <person name="Carter-House D."/>
            <person name="Lovett B."/>
            <person name="Kasson L.R."/>
            <person name="Berry K."/>
            <person name="Grigoriev I."/>
            <person name="Chang Y."/>
            <person name="Spatafora J."/>
            <person name="Kasson M.T."/>
        </authorList>
    </citation>
    <scope>NUCLEOTIDE SEQUENCE</scope>
    <source>
        <strain evidence="14">NRRL A-21654</strain>
    </source>
</reference>
<dbReference type="PANTHER" id="PTHR45936">
    <property type="entry name" value="TRNA-DIHYDROURIDINE(20) SYNTHASE [NAD(P)+]-LIKE"/>
    <property type="match status" value="1"/>
</dbReference>
<protein>
    <recommendedName>
        <fullName evidence="9">tRNA-dihydrouridine synthase</fullName>
        <ecNumber evidence="9">1.3.1.-</ecNumber>
    </recommendedName>
</protein>
<feature type="active site" description="Proton donor" evidence="10">
    <location>
        <position position="111"/>
    </location>
</feature>
<comment type="caution">
    <text evidence="14">The sequence shown here is derived from an EMBL/GenBank/DDBJ whole genome shotgun (WGS) entry which is preliminary data.</text>
</comment>
<dbReference type="InterPro" id="IPR001269">
    <property type="entry name" value="DUS_fam"/>
</dbReference>
<feature type="binding site" evidence="11">
    <location>
        <position position="150"/>
    </location>
    <ligand>
        <name>FMN</name>
        <dbReference type="ChEBI" id="CHEBI:58210"/>
    </ligand>
</feature>
<dbReference type="AlphaFoldDB" id="A0A8H7EQK4"/>
<feature type="binding site" evidence="11">
    <location>
        <begin position="14"/>
        <end position="16"/>
    </location>
    <ligand>
        <name>FMN</name>
        <dbReference type="ChEBI" id="CHEBI:58210"/>
    </ligand>
</feature>
<dbReference type="OrthoDB" id="10262250at2759"/>
<sequence length="370" mass="40991">MTQINYANQVVLAPMVRVSTLPFRLTALKYGADLVWSEELVDKRIIGSVRKYNDATNAVEYWKGKSLVFSTNAEEKGKVILQLGTADPDLALEAALTVKQDVAGIDVNCGCPKKFSIQGGMGAALLSNPEKLQKILTNLVKNCGLPVTCKIRLLDTPEKTVELVKMIESTGVKALTVHCRTKEQRPTSKANWDALVAVVDAVRSIPVMVNGDVYSQEDISKVKLLTKASSVMIARGALYNPSVFRKEGMLSYDEACVDVDNIFQNTKYVLLSMNTEPSHTRSERYRKMQQAKSTLALCEIFDLGSYYHEVTASRKANLEAKGLQSETGKRDDADMQIGDKRSRQDRDEDDNQGAEKEAKKVKLDSLEEKA</sequence>
<dbReference type="Pfam" id="PF01207">
    <property type="entry name" value="Dus"/>
    <property type="match status" value="1"/>
</dbReference>
<dbReference type="EMBL" id="JABAYA010000039">
    <property type="protein sequence ID" value="KAF7728329.1"/>
    <property type="molecule type" value="Genomic_DNA"/>
</dbReference>
<dbReference type="Gene3D" id="3.20.20.70">
    <property type="entry name" value="Aldolase class I"/>
    <property type="match status" value="1"/>
</dbReference>
<evidence type="ECO:0000256" key="5">
    <source>
        <dbReference type="ARBA" id="ARBA00022694"/>
    </source>
</evidence>
<dbReference type="EC" id="1.3.1.-" evidence="9"/>
<keyword evidence="6 9" id="KW-0560">Oxidoreductase</keyword>